<dbReference type="PROSITE" id="PS00903">
    <property type="entry name" value="CYT_DCMP_DEAMINASES_1"/>
    <property type="match status" value="1"/>
</dbReference>
<keyword evidence="11" id="KW-0511">Multifunctional enzyme</keyword>
<dbReference type="EC" id="3.5.4.26" evidence="14"/>
<comment type="cofactor">
    <cofactor evidence="14">
        <name>Zn(2+)</name>
        <dbReference type="ChEBI" id="CHEBI:29105"/>
    </cofactor>
    <text evidence="14">Binds 1 zinc ion.</text>
</comment>
<evidence type="ECO:0000256" key="2">
    <source>
        <dbReference type="ARBA" id="ARBA00004882"/>
    </source>
</evidence>
<evidence type="ECO:0000256" key="10">
    <source>
        <dbReference type="ARBA" id="ARBA00023002"/>
    </source>
</evidence>
<dbReference type="InterPro" id="IPR002125">
    <property type="entry name" value="CMP_dCMP_dom"/>
</dbReference>
<dbReference type="Proteomes" id="UP001601059">
    <property type="component" value="Unassembled WGS sequence"/>
</dbReference>
<dbReference type="Gene3D" id="3.40.140.10">
    <property type="entry name" value="Cytidine Deaminase, domain 2"/>
    <property type="match status" value="1"/>
</dbReference>
<comment type="catalytic activity">
    <reaction evidence="13 14">
        <text>2,5-diamino-6-hydroxy-4-(5-phosphoribosylamino)-pyrimidine + H2O + H(+) = 5-amino-6-(5-phospho-D-ribosylamino)uracil + NH4(+)</text>
        <dbReference type="Rhea" id="RHEA:21868"/>
        <dbReference type="ChEBI" id="CHEBI:15377"/>
        <dbReference type="ChEBI" id="CHEBI:15378"/>
        <dbReference type="ChEBI" id="CHEBI:28938"/>
        <dbReference type="ChEBI" id="CHEBI:58453"/>
        <dbReference type="ChEBI" id="CHEBI:58614"/>
        <dbReference type="EC" id="3.5.4.26"/>
    </reaction>
</comment>
<comment type="similarity">
    <text evidence="5 14">In the C-terminal section; belongs to the HTP reductase family.</text>
</comment>
<comment type="pathway">
    <text evidence="3 14">Cofactor biosynthesis; riboflavin biosynthesis; 5-amino-6-(D-ribitylamino)uracil from GTP: step 3/4.</text>
</comment>
<name>A0ABW6KCW6_9BACI</name>
<evidence type="ECO:0000256" key="11">
    <source>
        <dbReference type="ARBA" id="ARBA00023268"/>
    </source>
</evidence>
<organism evidence="16 17">
    <name type="scientific">Cytobacillus spartinae</name>
    <dbReference type="NCBI Taxonomy" id="3299023"/>
    <lineage>
        <taxon>Bacteria</taxon>
        <taxon>Bacillati</taxon>
        <taxon>Bacillota</taxon>
        <taxon>Bacilli</taxon>
        <taxon>Bacillales</taxon>
        <taxon>Bacillaceae</taxon>
        <taxon>Cytobacillus</taxon>
    </lineage>
</organism>
<reference evidence="16 17" key="1">
    <citation type="submission" date="2024-08" db="EMBL/GenBank/DDBJ databases">
        <title>Two novel Cytobacillus novel species.</title>
        <authorList>
            <person name="Liu G."/>
        </authorList>
    </citation>
    <scope>NUCLEOTIDE SEQUENCE [LARGE SCALE GENOMIC DNA]</scope>
    <source>
        <strain evidence="16 17">FJAT-54145</strain>
    </source>
</reference>
<keyword evidence="14 16" id="KW-0378">Hydrolase</keyword>
<dbReference type="PANTHER" id="PTHR38011">
    <property type="entry name" value="DIHYDROFOLATE REDUCTASE FAMILY PROTEIN (AFU_ORTHOLOGUE AFUA_8G06820)"/>
    <property type="match status" value="1"/>
</dbReference>
<dbReference type="PIRSF" id="PIRSF006769">
    <property type="entry name" value="RibD"/>
    <property type="match status" value="1"/>
</dbReference>
<sequence>MQDLEYMRLAISLARATIGQTSPNPSVGAVLIKDGRLIGSGAHLKAGTPHAEVHAIQAAGENARDGILYVTLEPCSHFGKTPPCADLIIKSGIKKVFVATLDPNPLVAGNGIKKLKEAGIEVHVGLGEDEAKKLNHSFFHFIKTNTPFVTIKAAVSLDGKTAAKTGDSKWITSPESRLDVHQLRHEHDAILVGINTVLNDDPLLTTRRPQGGKNPIRIVLDTHLKTPIHSQLVQDQSAKTIIFTSKDVDSKKVEELTGQGVEIISFHTTNIPIKEMLKVLGEKKIMSLLVEGGSEIHASFIEEGAFQQVILYIAPKIIGGRSAIPFVGGEGPELVEYSKKLEFVSFEKVGPDLKLIAKPLVEED</sequence>
<dbReference type="InterPro" id="IPR050765">
    <property type="entry name" value="Riboflavin_Biosynth_HTPR"/>
</dbReference>
<proteinExistence type="inferred from homology"/>
<evidence type="ECO:0000259" key="15">
    <source>
        <dbReference type="PROSITE" id="PS51747"/>
    </source>
</evidence>
<dbReference type="EC" id="1.1.1.193" evidence="14"/>
<evidence type="ECO:0000256" key="1">
    <source>
        <dbReference type="ARBA" id="ARBA00002151"/>
    </source>
</evidence>
<dbReference type="SUPFAM" id="SSF53927">
    <property type="entry name" value="Cytidine deaminase-like"/>
    <property type="match status" value="1"/>
</dbReference>
<dbReference type="CDD" id="cd01284">
    <property type="entry name" value="Riboflavin_deaminase-reductase"/>
    <property type="match status" value="1"/>
</dbReference>
<evidence type="ECO:0000256" key="13">
    <source>
        <dbReference type="ARBA" id="ARBA00049886"/>
    </source>
</evidence>
<evidence type="ECO:0000256" key="4">
    <source>
        <dbReference type="ARBA" id="ARBA00005259"/>
    </source>
</evidence>
<dbReference type="GO" id="GO:0008703">
    <property type="term" value="F:5-amino-6-(5-phosphoribosylamino)uracil reductase activity"/>
    <property type="evidence" value="ECO:0007669"/>
    <property type="project" value="UniProtKB-EC"/>
</dbReference>
<keyword evidence="7 14" id="KW-0479">Metal-binding</keyword>
<evidence type="ECO:0000313" key="17">
    <source>
        <dbReference type="Proteomes" id="UP001601059"/>
    </source>
</evidence>
<dbReference type="InterPro" id="IPR011549">
    <property type="entry name" value="RibD_C"/>
</dbReference>
<dbReference type="NCBIfam" id="TIGR00326">
    <property type="entry name" value="eubact_ribD"/>
    <property type="match status" value="1"/>
</dbReference>
<dbReference type="Pfam" id="PF01872">
    <property type="entry name" value="RibD_C"/>
    <property type="match status" value="1"/>
</dbReference>
<evidence type="ECO:0000256" key="7">
    <source>
        <dbReference type="ARBA" id="ARBA00022723"/>
    </source>
</evidence>
<dbReference type="NCBIfam" id="TIGR00227">
    <property type="entry name" value="ribD_Cterm"/>
    <property type="match status" value="1"/>
</dbReference>
<comment type="function">
    <text evidence="1 14">Converts 2,5-diamino-6-(ribosylamino)-4(3h)-pyrimidinone 5'-phosphate into 5-amino-6-(ribosylamino)-2,4(1h,3h)-pyrimidinedione 5'-phosphate.</text>
</comment>
<comment type="catalytic activity">
    <reaction evidence="12 14">
        <text>5-amino-6-(5-phospho-D-ribitylamino)uracil + NADP(+) = 5-amino-6-(5-phospho-D-ribosylamino)uracil + NADPH + H(+)</text>
        <dbReference type="Rhea" id="RHEA:17845"/>
        <dbReference type="ChEBI" id="CHEBI:15378"/>
        <dbReference type="ChEBI" id="CHEBI:57783"/>
        <dbReference type="ChEBI" id="CHEBI:58349"/>
        <dbReference type="ChEBI" id="CHEBI:58421"/>
        <dbReference type="ChEBI" id="CHEBI:58453"/>
        <dbReference type="EC" id="1.1.1.193"/>
    </reaction>
</comment>
<dbReference type="RefSeq" id="WP_389362200.1">
    <property type="nucleotide sequence ID" value="NZ_JBIACK010000008.1"/>
</dbReference>
<dbReference type="InterPro" id="IPR024072">
    <property type="entry name" value="DHFR-like_dom_sf"/>
</dbReference>
<accession>A0ABW6KCW6</accession>
<comment type="similarity">
    <text evidence="4 14">In the N-terminal section; belongs to the cytidine and deoxycytidylate deaminase family.</text>
</comment>
<dbReference type="InterPro" id="IPR016192">
    <property type="entry name" value="APOBEC/CMP_deaminase_Zn-bd"/>
</dbReference>
<comment type="pathway">
    <text evidence="2 14">Cofactor biosynthesis; riboflavin biosynthesis; 5-amino-6-(D-ribitylamino)uracil from GTP: step 2/4.</text>
</comment>
<dbReference type="EMBL" id="JBIACK010000008">
    <property type="protein sequence ID" value="MFE8702016.1"/>
    <property type="molecule type" value="Genomic_DNA"/>
</dbReference>
<dbReference type="GO" id="GO:0008835">
    <property type="term" value="F:diaminohydroxyphosphoribosylaminopyrimidine deaminase activity"/>
    <property type="evidence" value="ECO:0007669"/>
    <property type="project" value="UniProtKB-EC"/>
</dbReference>
<feature type="domain" description="CMP/dCMP-type deaminase" evidence="15">
    <location>
        <begin position="1"/>
        <end position="123"/>
    </location>
</feature>
<keyword evidence="17" id="KW-1185">Reference proteome</keyword>
<dbReference type="InterPro" id="IPR004794">
    <property type="entry name" value="Eubact_RibD"/>
</dbReference>
<dbReference type="Pfam" id="PF00383">
    <property type="entry name" value="dCMP_cyt_deam_1"/>
    <property type="match status" value="1"/>
</dbReference>
<evidence type="ECO:0000256" key="8">
    <source>
        <dbReference type="ARBA" id="ARBA00022833"/>
    </source>
</evidence>
<evidence type="ECO:0000256" key="9">
    <source>
        <dbReference type="ARBA" id="ARBA00022857"/>
    </source>
</evidence>
<keyword evidence="10 14" id="KW-0560">Oxidoreductase</keyword>
<dbReference type="InterPro" id="IPR016193">
    <property type="entry name" value="Cytidine_deaminase-like"/>
</dbReference>
<evidence type="ECO:0000256" key="12">
    <source>
        <dbReference type="ARBA" id="ARBA00049861"/>
    </source>
</evidence>
<dbReference type="Gene3D" id="3.40.430.10">
    <property type="entry name" value="Dihydrofolate Reductase, subunit A"/>
    <property type="match status" value="1"/>
</dbReference>
<dbReference type="PROSITE" id="PS51747">
    <property type="entry name" value="CYT_DCMP_DEAMINASES_2"/>
    <property type="match status" value="1"/>
</dbReference>
<evidence type="ECO:0000256" key="3">
    <source>
        <dbReference type="ARBA" id="ARBA00004910"/>
    </source>
</evidence>
<dbReference type="SUPFAM" id="SSF53597">
    <property type="entry name" value="Dihydrofolate reductase-like"/>
    <property type="match status" value="1"/>
</dbReference>
<keyword evidence="9 14" id="KW-0521">NADP</keyword>
<comment type="caution">
    <text evidence="16">The sequence shown here is derived from an EMBL/GenBank/DDBJ whole genome shotgun (WGS) entry which is preliminary data.</text>
</comment>
<dbReference type="InterPro" id="IPR002734">
    <property type="entry name" value="RibDG_C"/>
</dbReference>
<evidence type="ECO:0000256" key="6">
    <source>
        <dbReference type="ARBA" id="ARBA00022619"/>
    </source>
</evidence>
<keyword evidence="8 14" id="KW-0862">Zinc</keyword>
<evidence type="ECO:0000256" key="14">
    <source>
        <dbReference type="PIRNR" id="PIRNR006769"/>
    </source>
</evidence>
<gene>
    <name evidence="16" type="primary">ribD</name>
    <name evidence="16" type="ORF">ACFYKX_15575</name>
</gene>
<keyword evidence="6 14" id="KW-0686">Riboflavin biosynthesis</keyword>
<protein>
    <recommendedName>
        <fullName evidence="14">Riboflavin biosynthesis protein RibD</fullName>
    </recommendedName>
    <domain>
        <recommendedName>
            <fullName evidence="14">Diaminohydroxyphosphoribosylaminopyrimidine deaminase</fullName>
            <shortName evidence="14">DRAP deaminase</shortName>
            <ecNumber evidence="14">3.5.4.26</ecNumber>
        </recommendedName>
        <alternativeName>
            <fullName evidence="14">Riboflavin-specific deaminase</fullName>
        </alternativeName>
    </domain>
    <domain>
        <recommendedName>
            <fullName evidence="14">5-amino-6-(5-phosphoribosylamino)uracil reductase</fullName>
            <ecNumber evidence="14">1.1.1.193</ecNumber>
        </recommendedName>
        <alternativeName>
            <fullName evidence="14">HTP reductase</fullName>
        </alternativeName>
    </domain>
</protein>
<evidence type="ECO:0000313" key="16">
    <source>
        <dbReference type="EMBL" id="MFE8702016.1"/>
    </source>
</evidence>
<evidence type="ECO:0000256" key="5">
    <source>
        <dbReference type="ARBA" id="ARBA00007417"/>
    </source>
</evidence>
<dbReference type="PANTHER" id="PTHR38011:SF7">
    <property type="entry name" value="2,5-DIAMINO-6-RIBOSYLAMINO-4(3H)-PYRIMIDINONE 5'-PHOSPHATE REDUCTASE"/>
    <property type="match status" value="1"/>
</dbReference>